<keyword evidence="1" id="KW-0812">Transmembrane</keyword>
<gene>
    <name evidence="3" type="primary">LOC105159199</name>
</gene>
<dbReference type="RefSeq" id="XP_011074479.1">
    <property type="nucleotide sequence ID" value="XM_011076177.2"/>
</dbReference>
<dbReference type="Proteomes" id="UP000504604">
    <property type="component" value="Linkage group LG3"/>
</dbReference>
<protein>
    <submittedName>
        <fullName evidence="3">Uncharacterized protein LOC105159199</fullName>
    </submittedName>
</protein>
<dbReference type="InterPro" id="IPR005134">
    <property type="entry name" value="UPF0114"/>
</dbReference>
<dbReference type="InParanoid" id="A0A6I9SV84"/>
<organism evidence="2 3">
    <name type="scientific">Sesamum indicum</name>
    <name type="common">Oriental sesame</name>
    <name type="synonym">Sesamum orientale</name>
    <dbReference type="NCBI Taxonomy" id="4182"/>
    <lineage>
        <taxon>Eukaryota</taxon>
        <taxon>Viridiplantae</taxon>
        <taxon>Streptophyta</taxon>
        <taxon>Embryophyta</taxon>
        <taxon>Tracheophyta</taxon>
        <taxon>Spermatophyta</taxon>
        <taxon>Magnoliopsida</taxon>
        <taxon>eudicotyledons</taxon>
        <taxon>Gunneridae</taxon>
        <taxon>Pentapetalae</taxon>
        <taxon>asterids</taxon>
        <taxon>lamiids</taxon>
        <taxon>Lamiales</taxon>
        <taxon>Pedaliaceae</taxon>
        <taxon>Sesamum</taxon>
    </lineage>
</organism>
<feature type="transmembrane region" description="Helical" evidence="1">
    <location>
        <begin position="171"/>
        <end position="199"/>
    </location>
</feature>
<dbReference type="AlphaFoldDB" id="A0A6I9SV84"/>
<dbReference type="Pfam" id="PF03350">
    <property type="entry name" value="UPF0114"/>
    <property type="match status" value="1"/>
</dbReference>
<name>A0A6I9SV84_SESIN</name>
<proteinExistence type="predicted"/>
<dbReference type="KEGG" id="sind:105159199"/>
<feature type="transmembrane region" description="Helical" evidence="1">
    <location>
        <begin position="266"/>
        <end position="288"/>
    </location>
</feature>
<keyword evidence="1" id="KW-0472">Membrane</keyword>
<evidence type="ECO:0000256" key="1">
    <source>
        <dbReference type="SAM" id="Phobius"/>
    </source>
</evidence>
<dbReference type="GeneID" id="105159199"/>
<sequence length="295" mass="31538">MAAARILRMSSPLGLGLSNEVFSSSAVVSRPRTLIMCLNKAGLSSENPTGGGSCSERKQVAVKAASCASGCVIVSEPKTDKGVDLGMLLGCLADLMSRWMKIVTKERPLRLNIQMLVEKAIIDCRFFTLLATAGSLVGSAFCFVEGCVLVLESYFQYFHAISEMSQQGHVVLLLIEAIDMFLVGTAMLIFGVALHVMFVGQQNLKGKGSLGSTLSANFNLEKLPSWIGMESAIQAKSKIGQAVIMILQVQVLEKFKSIPVVNGMDLACFAGAIFLSSASLFVLSKIAFAPVEARQ</sequence>
<keyword evidence="2" id="KW-1185">Reference proteome</keyword>
<dbReference type="PANTHER" id="PTHR31721">
    <property type="entry name" value="OS06G0710300 PROTEIN"/>
    <property type="match status" value="1"/>
</dbReference>
<feature type="transmembrane region" description="Helical" evidence="1">
    <location>
        <begin position="126"/>
        <end position="151"/>
    </location>
</feature>
<evidence type="ECO:0000313" key="3">
    <source>
        <dbReference type="RefSeq" id="XP_011074479.1"/>
    </source>
</evidence>
<dbReference type="OrthoDB" id="1912077at2759"/>
<evidence type="ECO:0000313" key="2">
    <source>
        <dbReference type="Proteomes" id="UP000504604"/>
    </source>
</evidence>
<reference evidence="3" key="1">
    <citation type="submission" date="2025-08" db="UniProtKB">
        <authorList>
            <consortium name="RefSeq"/>
        </authorList>
    </citation>
    <scope>IDENTIFICATION</scope>
</reference>
<accession>A0A6I9SV84</accession>
<keyword evidence="1" id="KW-1133">Transmembrane helix</keyword>
<dbReference type="PANTHER" id="PTHR31721:SF3">
    <property type="entry name" value="EXPRESSED PROTEIN"/>
    <property type="match status" value="1"/>
</dbReference>